<protein>
    <submittedName>
        <fullName evidence="3">FecR domain-containing protein</fullName>
    </submittedName>
</protein>
<proteinExistence type="predicted"/>
<dbReference type="PANTHER" id="PTHR30273:SF2">
    <property type="entry name" value="PROTEIN FECR"/>
    <property type="match status" value="1"/>
</dbReference>
<dbReference type="InterPro" id="IPR006860">
    <property type="entry name" value="FecR"/>
</dbReference>
<name>A0AA43BA83_SPHYA</name>
<dbReference type="RefSeq" id="WP_279776126.1">
    <property type="nucleotide sequence ID" value="NZ_JAOCKX010000001.1"/>
</dbReference>
<dbReference type="Proteomes" id="UP001162318">
    <property type="component" value="Unassembled WGS sequence"/>
</dbReference>
<dbReference type="InterPro" id="IPR012373">
    <property type="entry name" value="Ferrdict_sens_TM"/>
</dbReference>
<dbReference type="PANTHER" id="PTHR30273">
    <property type="entry name" value="PERIPLASMIC SIGNAL SENSOR AND SIGMA FACTOR ACTIVATOR FECR-RELATED"/>
    <property type="match status" value="1"/>
</dbReference>
<dbReference type="Pfam" id="PF04773">
    <property type="entry name" value="FecR"/>
    <property type="match status" value="1"/>
</dbReference>
<dbReference type="InterPro" id="IPR032623">
    <property type="entry name" value="FecR_N"/>
</dbReference>
<dbReference type="Gene3D" id="2.60.120.1440">
    <property type="match status" value="1"/>
</dbReference>
<sequence>MNDDDAARWAVRLGEGALTSTEEQALDDWLHADERRQGALLRAEAALAYLDRGRAMADTFVEAPKDDDSPVWTRRRFLIGGSTLAGLTAASVTGFILTRPAPIEIRTALGEIRRVPLPDGSVASVNTASDVAVVMVDKRRDVRLNDGEAWFQVAHDKNRPFVVEAGTVRVKAVGTAFSVRRRDDGADVLVTEGLVEVWVEGHENQRTQIAAGSKSFVAADAKPIEVASAGNMIDRALSWRTGELALNGESLDYAVAELNRYNARKIVIDTPALGRESLVGYFRVDQPEGFGQAIEATMAAKMSIQDNIIHLSR</sequence>
<accession>A0AA43BA83</accession>
<feature type="domain" description="FecR protein" evidence="1">
    <location>
        <begin position="104"/>
        <end position="196"/>
    </location>
</feature>
<comment type="caution">
    <text evidence="3">The sequence shown here is derived from an EMBL/GenBank/DDBJ whole genome shotgun (WGS) entry which is preliminary data.</text>
</comment>
<organism evidence="3 4">
    <name type="scientific">Sphingobium yanoikuyae</name>
    <name type="common">Sphingomonas yanoikuyae</name>
    <dbReference type="NCBI Taxonomy" id="13690"/>
    <lineage>
        <taxon>Bacteria</taxon>
        <taxon>Pseudomonadati</taxon>
        <taxon>Pseudomonadota</taxon>
        <taxon>Alphaproteobacteria</taxon>
        <taxon>Sphingomonadales</taxon>
        <taxon>Sphingomonadaceae</taxon>
        <taxon>Sphingobium</taxon>
    </lineage>
</organism>
<dbReference type="PIRSF" id="PIRSF018266">
    <property type="entry name" value="FecR"/>
    <property type="match status" value="1"/>
</dbReference>
<evidence type="ECO:0000259" key="2">
    <source>
        <dbReference type="Pfam" id="PF16220"/>
    </source>
</evidence>
<dbReference type="EMBL" id="JAOCKX010000001">
    <property type="protein sequence ID" value="MDH2129552.1"/>
    <property type="molecule type" value="Genomic_DNA"/>
</dbReference>
<feature type="domain" description="FecR N-terminal" evidence="2">
    <location>
        <begin position="4"/>
        <end position="45"/>
    </location>
</feature>
<evidence type="ECO:0000313" key="3">
    <source>
        <dbReference type="EMBL" id="MDH2129552.1"/>
    </source>
</evidence>
<gene>
    <name evidence="3" type="ORF">N5J77_00330</name>
</gene>
<dbReference type="Gene3D" id="3.55.50.30">
    <property type="match status" value="1"/>
</dbReference>
<reference evidence="3" key="1">
    <citation type="submission" date="2022-09" db="EMBL/GenBank/DDBJ databases">
        <title>Intensive care unit water sources are persistently colonized with multi-drug resistant bacteria and are the site of extensive horizontal gene transfer of antibiotic resistance genes.</title>
        <authorList>
            <person name="Diorio-Toth L."/>
        </authorList>
    </citation>
    <scope>NUCLEOTIDE SEQUENCE</scope>
    <source>
        <strain evidence="3">GD03659</strain>
    </source>
</reference>
<evidence type="ECO:0000313" key="4">
    <source>
        <dbReference type="Proteomes" id="UP001162318"/>
    </source>
</evidence>
<dbReference type="AlphaFoldDB" id="A0AA43BA83"/>
<dbReference type="GO" id="GO:0016989">
    <property type="term" value="F:sigma factor antagonist activity"/>
    <property type="evidence" value="ECO:0007669"/>
    <property type="project" value="TreeGrafter"/>
</dbReference>
<evidence type="ECO:0000259" key="1">
    <source>
        <dbReference type="Pfam" id="PF04773"/>
    </source>
</evidence>
<dbReference type="Pfam" id="PF16220">
    <property type="entry name" value="DUF4880"/>
    <property type="match status" value="1"/>
</dbReference>